<dbReference type="GO" id="GO:0007266">
    <property type="term" value="P:Rho protein signal transduction"/>
    <property type="evidence" value="ECO:0007669"/>
    <property type="project" value="TreeGrafter"/>
</dbReference>
<dbReference type="Gene3D" id="1.10.510.10">
    <property type="entry name" value="Transferase(Phosphotransferase) domain 1"/>
    <property type="match status" value="1"/>
</dbReference>
<evidence type="ECO:0000256" key="3">
    <source>
        <dbReference type="ARBA" id="ARBA00012513"/>
    </source>
</evidence>
<evidence type="ECO:0000259" key="13">
    <source>
        <dbReference type="PROSITE" id="PS50011"/>
    </source>
</evidence>
<dbReference type="InterPro" id="IPR008271">
    <property type="entry name" value="Ser/Thr_kinase_AS"/>
</dbReference>
<dbReference type="PROSITE" id="PS51285">
    <property type="entry name" value="AGC_KINASE_CTER"/>
    <property type="match status" value="1"/>
</dbReference>
<evidence type="ECO:0000256" key="6">
    <source>
        <dbReference type="ARBA" id="ARBA00022679"/>
    </source>
</evidence>
<feature type="coiled-coil region" evidence="11">
    <location>
        <begin position="467"/>
        <end position="501"/>
    </location>
</feature>
<dbReference type="PROSITE" id="PS00107">
    <property type="entry name" value="PROTEIN_KINASE_ATP"/>
    <property type="match status" value="1"/>
</dbReference>
<dbReference type="OrthoDB" id="6508188at2759"/>
<evidence type="ECO:0000256" key="8">
    <source>
        <dbReference type="ARBA" id="ARBA00022777"/>
    </source>
</evidence>
<evidence type="ECO:0000256" key="4">
    <source>
        <dbReference type="ARBA" id="ARBA00022490"/>
    </source>
</evidence>
<evidence type="ECO:0000259" key="14">
    <source>
        <dbReference type="PROSITE" id="PS51285"/>
    </source>
</evidence>
<keyword evidence="7 10" id="KW-0547">Nucleotide-binding</keyword>
<comment type="cofactor">
    <cofactor evidence="1">
        <name>Mg(2+)</name>
        <dbReference type="ChEBI" id="CHEBI:18420"/>
    </cofactor>
</comment>
<keyword evidence="4" id="KW-0963">Cytoplasm</keyword>
<dbReference type="PROSITE" id="PS50011">
    <property type="entry name" value="PROTEIN_KINASE_DOM"/>
    <property type="match status" value="1"/>
</dbReference>
<dbReference type="InterPro" id="IPR011009">
    <property type="entry name" value="Kinase-like_dom_sf"/>
</dbReference>
<dbReference type="PANTHER" id="PTHR22988">
    <property type="entry name" value="MYOTONIC DYSTROPHY S/T KINASE-RELATED"/>
    <property type="match status" value="1"/>
</dbReference>
<feature type="domain" description="AGC-kinase C-terminal" evidence="14">
    <location>
        <begin position="345"/>
        <end position="416"/>
    </location>
</feature>
<evidence type="ECO:0000256" key="5">
    <source>
        <dbReference type="ARBA" id="ARBA00022527"/>
    </source>
</evidence>
<dbReference type="InterPro" id="IPR000719">
    <property type="entry name" value="Prot_kinase_dom"/>
</dbReference>
<dbReference type="PANTHER" id="PTHR22988:SF73">
    <property type="entry name" value="RHO-ASSOCIATED PROTEIN KINASE"/>
    <property type="match status" value="1"/>
</dbReference>
<dbReference type="Proteomes" id="UP000192247">
    <property type="component" value="Unassembled WGS sequence"/>
</dbReference>
<evidence type="ECO:0000256" key="2">
    <source>
        <dbReference type="ARBA" id="ARBA00004496"/>
    </source>
</evidence>
<dbReference type="GO" id="GO:0005856">
    <property type="term" value="C:cytoskeleton"/>
    <property type="evidence" value="ECO:0007669"/>
    <property type="project" value="TreeGrafter"/>
</dbReference>
<dbReference type="GO" id="GO:0000281">
    <property type="term" value="P:mitotic cytokinesis"/>
    <property type="evidence" value="ECO:0007669"/>
    <property type="project" value="TreeGrafter"/>
</dbReference>
<dbReference type="PROSITE" id="PS00108">
    <property type="entry name" value="PROTEIN_KINASE_ST"/>
    <property type="match status" value="1"/>
</dbReference>
<dbReference type="Gene3D" id="3.30.200.20">
    <property type="entry name" value="Phosphorylase Kinase, domain 1"/>
    <property type="match status" value="1"/>
</dbReference>
<dbReference type="SUPFAM" id="SSF56112">
    <property type="entry name" value="Protein kinase-like (PK-like)"/>
    <property type="match status" value="1"/>
</dbReference>
<evidence type="ECO:0000313" key="16">
    <source>
        <dbReference type="Proteomes" id="UP000192247"/>
    </source>
</evidence>
<dbReference type="InterPro" id="IPR017441">
    <property type="entry name" value="Protein_kinase_ATP_BS"/>
</dbReference>
<feature type="domain" description="Protein kinase" evidence="13">
    <location>
        <begin position="77"/>
        <end position="344"/>
    </location>
</feature>
<dbReference type="SMART" id="SM00220">
    <property type="entry name" value="S_TKc"/>
    <property type="match status" value="1"/>
</dbReference>
<evidence type="ECO:0000313" key="15">
    <source>
        <dbReference type="EMBL" id="OQR74129.1"/>
    </source>
</evidence>
<feature type="binding site" evidence="10">
    <location>
        <position position="106"/>
    </location>
    <ligand>
        <name>ATP</name>
        <dbReference type="ChEBI" id="CHEBI:30616"/>
    </ligand>
</feature>
<dbReference type="GO" id="GO:0031032">
    <property type="term" value="P:actomyosin structure organization"/>
    <property type="evidence" value="ECO:0007669"/>
    <property type="project" value="TreeGrafter"/>
</dbReference>
<feature type="region of interest" description="Disordered" evidence="12">
    <location>
        <begin position="368"/>
        <end position="389"/>
    </location>
</feature>
<dbReference type="EMBL" id="MNPL01008671">
    <property type="protein sequence ID" value="OQR74129.1"/>
    <property type="molecule type" value="Genomic_DNA"/>
</dbReference>
<dbReference type="Pfam" id="PF00069">
    <property type="entry name" value="Pkinase"/>
    <property type="match status" value="1"/>
</dbReference>
<dbReference type="STRING" id="418985.A0A1V9XKX0"/>
<dbReference type="GO" id="GO:0005737">
    <property type="term" value="C:cytoplasm"/>
    <property type="evidence" value="ECO:0007669"/>
    <property type="project" value="UniProtKB-SubCell"/>
</dbReference>
<dbReference type="FunFam" id="3.30.200.20:FF:000017">
    <property type="entry name" value="Non-specific serine/threonine protein kinase"/>
    <property type="match status" value="1"/>
</dbReference>
<name>A0A1V9XKX0_9ACAR</name>
<comment type="caution">
    <text evidence="15">The sequence shown here is derived from an EMBL/GenBank/DDBJ whole genome shotgun (WGS) entry which is preliminary data.</text>
</comment>
<protein>
    <recommendedName>
        <fullName evidence="3">non-specific serine/threonine protein kinase</fullName>
        <ecNumber evidence="3">2.7.11.1</ecNumber>
    </recommendedName>
</protein>
<accession>A0A1V9XKX0</accession>
<proteinExistence type="predicted"/>
<keyword evidence="5" id="KW-0723">Serine/threonine-protein kinase</keyword>
<keyword evidence="16" id="KW-1185">Reference proteome</keyword>
<keyword evidence="8 15" id="KW-0418">Kinase</keyword>
<dbReference type="FunFam" id="1.10.510.10:FF:000047">
    <property type="entry name" value="Rho-associated protein kinase 1"/>
    <property type="match status" value="1"/>
</dbReference>
<evidence type="ECO:0000256" key="1">
    <source>
        <dbReference type="ARBA" id="ARBA00001946"/>
    </source>
</evidence>
<dbReference type="InterPro" id="IPR050839">
    <property type="entry name" value="Rho-assoc_Ser/Thr_Kinase"/>
</dbReference>
<feature type="coiled-coil region" evidence="11">
    <location>
        <begin position="5"/>
        <end position="32"/>
    </location>
</feature>
<evidence type="ECO:0000256" key="12">
    <source>
        <dbReference type="SAM" id="MobiDB-lite"/>
    </source>
</evidence>
<evidence type="ECO:0000256" key="7">
    <source>
        <dbReference type="ARBA" id="ARBA00022741"/>
    </source>
</evidence>
<dbReference type="GO" id="GO:0030866">
    <property type="term" value="P:cortical actin cytoskeleton organization"/>
    <property type="evidence" value="ECO:0007669"/>
    <property type="project" value="TreeGrafter"/>
</dbReference>
<dbReference type="EC" id="2.7.11.1" evidence="3"/>
<keyword evidence="11" id="KW-0175">Coiled coil</keyword>
<evidence type="ECO:0000256" key="10">
    <source>
        <dbReference type="PROSITE-ProRule" id="PRU10141"/>
    </source>
</evidence>
<sequence length="505" mass="58154">MEDAEKERRRRLRSLEKELVDIESEINIESLLDVLQAVILDCEGPAFRRVANIETFLERFQPKVKDISKWRTNYKDFDIIKTIGKGAFGMVQLVRHTPSRKVYAMKMLNKHEMVKRSEPNCFWEERYILANANSEWIVKLYYAFQDSKFLYMVMDYMAGGDLANLLDVYDFSEEWARFFCAEMVLAVDIIHTMGFVHRDVKPDNMLLDSSGHLKLADFGTCTRMAEDGLVRCDVPVGTPDYISPEVLRAQEQGRGFGRYGRECDFWSIGICLYEMLCGVTPFYHESLSFTYANIMNHQNSLVFPDESETLLSDHAKNLICAFLCDRSTRLGRQGTDEIKAHPFFYNDVWNFETIREAMAPIIPELKADDDSSNFSMPDDDKKHEPGTFEPVNSFEGNHLCFAGFSYNREYQLLGINSILNQENTAPKENCSGNANEITSNGLHDQLSKLISENHELTRLVAAARADLFDQQKKLEIEEEMRRKAEETVQELISKVGKEQTEKASH</sequence>
<evidence type="ECO:0000256" key="9">
    <source>
        <dbReference type="ARBA" id="ARBA00022840"/>
    </source>
</evidence>
<dbReference type="AlphaFoldDB" id="A0A1V9XKX0"/>
<organism evidence="15 16">
    <name type="scientific">Tropilaelaps mercedesae</name>
    <dbReference type="NCBI Taxonomy" id="418985"/>
    <lineage>
        <taxon>Eukaryota</taxon>
        <taxon>Metazoa</taxon>
        <taxon>Ecdysozoa</taxon>
        <taxon>Arthropoda</taxon>
        <taxon>Chelicerata</taxon>
        <taxon>Arachnida</taxon>
        <taxon>Acari</taxon>
        <taxon>Parasitiformes</taxon>
        <taxon>Mesostigmata</taxon>
        <taxon>Gamasina</taxon>
        <taxon>Dermanyssoidea</taxon>
        <taxon>Laelapidae</taxon>
        <taxon>Tropilaelaps</taxon>
    </lineage>
</organism>
<evidence type="ECO:0000256" key="11">
    <source>
        <dbReference type="SAM" id="Coils"/>
    </source>
</evidence>
<dbReference type="GO" id="GO:1901888">
    <property type="term" value="P:regulation of cell junction assembly"/>
    <property type="evidence" value="ECO:0007669"/>
    <property type="project" value="TreeGrafter"/>
</dbReference>
<reference evidence="15 16" key="1">
    <citation type="journal article" date="2017" name="Gigascience">
        <title>Draft genome of the honey bee ectoparasitic mite, Tropilaelaps mercedesae, is shaped by the parasitic life history.</title>
        <authorList>
            <person name="Dong X."/>
            <person name="Armstrong S.D."/>
            <person name="Xia D."/>
            <person name="Makepeace B.L."/>
            <person name="Darby A.C."/>
            <person name="Kadowaki T."/>
        </authorList>
    </citation>
    <scope>NUCLEOTIDE SEQUENCE [LARGE SCALE GENOMIC DNA]</scope>
    <source>
        <strain evidence="15">Wuxi-XJTLU</strain>
    </source>
</reference>
<gene>
    <name evidence="15" type="ORF">BIW11_01020</name>
</gene>
<dbReference type="InParanoid" id="A0A1V9XKX0"/>
<dbReference type="SMART" id="SM00133">
    <property type="entry name" value="S_TK_X"/>
    <property type="match status" value="1"/>
</dbReference>
<dbReference type="GO" id="GO:0072518">
    <property type="term" value="F:Rho-dependent protein serine/threonine kinase activity"/>
    <property type="evidence" value="ECO:0007669"/>
    <property type="project" value="TreeGrafter"/>
</dbReference>
<dbReference type="InterPro" id="IPR000961">
    <property type="entry name" value="AGC-kinase_C"/>
</dbReference>
<keyword evidence="9 10" id="KW-0067">ATP-binding</keyword>
<comment type="subcellular location">
    <subcellularLocation>
        <location evidence="2">Cytoplasm</location>
    </subcellularLocation>
</comment>
<keyword evidence="6" id="KW-0808">Transferase</keyword>
<dbReference type="GO" id="GO:0005524">
    <property type="term" value="F:ATP binding"/>
    <property type="evidence" value="ECO:0007669"/>
    <property type="project" value="UniProtKB-UniRule"/>
</dbReference>
<dbReference type="GO" id="GO:0048598">
    <property type="term" value="P:embryonic morphogenesis"/>
    <property type="evidence" value="ECO:0007669"/>
    <property type="project" value="TreeGrafter"/>
</dbReference>